<dbReference type="SUPFAM" id="SSF48557">
    <property type="entry name" value="L-aspartase-like"/>
    <property type="match status" value="1"/>
</dbReference>
<dbReference type="InterPro" id="IPR009049">
    <property type="entry name" value="Argininosuccinate_lyase"/>
</dbReference>
<dbReference type="EMBL" id="SPUK01000010">
    <property type="protein sequence ID" value="TQV94067.1"/>
    <property type="molecule type" value="Genomic_DNA"/>
</dbReference>
<evidence type="ECO:0000313" key="6">
    <source>
        <dbReference type="Proteomes" id="UP000315783"/>
    </source>
</evidence>
<comment type="similarity">
    <text evidence="1">Belongs to the lyase 1 family. Argininosuccinate lyase subfamily.</text>
</comment>
<accession>A0A545VW46</accession>
<name>A0A545VW46_9HYPO</name>
<dbReference type="CDD" id="cd01359">
    <property type="entry name" value="Argininosuccinate_lyase"/>
    <property type="match status" value="1"/>
</dbReference>
<dbReference type="PANTHER" id="PTHR43814">
    <property type="entry name" value="ARGININOSUCCINATE LYASE"/>
    <property type="match status" value="1"/>
</dbReference>
<comment type="caution">
    <text evidence="5">The sequence shown here is derived from an EMBL/GenBank/DDBJ whole genome shotgun (WGS) entry which is preliminary data.</text>
</comment>
<protein>
    <recommendedName>
        <fullName evidence="2">Arginosuccinase</fullName>
    </recommendedName>
</protein>
<keyword evidence="6" id="KW-1185">Reference proteome</keyword>
<evidence type="ECO:0000259" key="4">
    <source>
        <dbReference type="Pfam" id="PF14698"/>
    </source>
</evidence>
<dbReference type="OrthoDB" id="2561043at2759"/>
<dbReference type="Gene3D" id="1.10.40.30">
    <property type="entry name" value="Fumarase/aspartase (C-terminal domain)"/>
    <property type="match status" value="1"/>
</dbReference>
<dbReference type="GO" id="GO:0005829">
    <property type="term" value="C:cytosol"/>
    <property type="evidence" value="ECO:0007669"/>
    <property type="project" value="TreeGrafter"/>
</dbReference>
<dbReference type="Gene3D" id="1.10.275.10">
    <property type="entry name" value="Fumarase/aspartase (N-terminal domain)"/>
    <property type="match status" value="1"/>
</dbReference>
<gene>
    <name evidence="5" type="ORF">IF1G_06946</name>
</gene>
<dbReference type="InterPro" id="IPR000362">
    <property type="entry name" value="Fumarate_lyase_fam"/>
</dbReference>
<dbReference type="STRING" id="43265.A0A545VW46"/>
<feature type="domain" description="Argininosuccinate lyase C-terminal" evidence="4">
    <location>
        <begin position="381"/>
        <end position="446"/>
    </location>
</feature>
<dbReference type="Pfam" id="PF14698">
    <property type="entry name" value="ASL_C2"/>
    <property type="match status" value="1"/>
</dbReference>
<dbReference type="InterPro" id="IPR029419">
    <property type="entry name" value="Arg_succ_lyase_C"/>
</dbReference>
<organism evidence="5 6">
    <name type="scientific">Cordyceps javanica</name>
    <dbReference type="NCBI Taxonomy" id="43265"/>
    <lineage>
        <taxon>Eukaryota</taxon>
        <taxon>Fungi</taxon>
        <taxon>Dikarya</taxon>
        <taxon>Ascomycota</taxon>
        <taxon>Pezizomycotina</taxon>
        <taxon>Sordariomycetes</taxon>
        <taxon>Hypocreomycetidae</taxon>
        <taxon>Hypocreales</taxon>
        <taxon>Cordycipitaceae</taxon>
        <taxon>Cordyceps</taxon>
    </lineage>
</organism>
<dbReference type="PRINTS" id="PR00149">
    <property type="entry name" value="FUMRATELYASE"/>
</dbReference>
<dbReference type="Pfam" id="PF00206">
    <property type="entry name" value="Lyase_1"/>
    <property type="match status" value="1"/>
</dbReference>
<dbReference type="GO" id="GO:0042450">
    <property type="term" value="P:L-arginine biosynthetic process via ornithine"/>
    <property type="evidence" value="ECO:0007669"/>
    <property type="project" value="InterPro"/>
</dbReference>
<keyword evidence="5" id="KW-0456">Lyase</keyword>
<dbReference type="Gene3D" id="1.20.200.10">
    <property type="entry name" value="Fumarase/aspartase (Central domain)"/>
    <property type="match status" value="1"/>
</dbReference>
<dbReference type="Proteomes" id="UP000315783">
    <property type="component" value="Unassembled WGS sequence"/>
</dbReference>
<dbReference type="PANTHER" id="PTHR43814:SF1">
    <property type="entry name" value="ARGININOSUCCINATE LYASE"/>
    <property type="match status" value="1"/>
</dbReference>
<evidence type="ECO:0000259" key="3">
    <source>
        <dbReference type="Pfam" id="PF00206"/>
    </source>
</evidence>
<sequence>MPSYKPLPKQFAEGRLAKPMSELLRSYNEGPRLAWEVKHLSAIVRVDRAHVVMLARQGYMTRAHAGALLAELDDIGAAGPAAFAVAPGYGSMVLQMERVLAERLGDDVAGRLPVARSRLDQGAAVRRLADRDGLLRVVGGLLALDDALVAAAARHARTPFLGYTHLQQAQPATYGHYLLAFSDRLHDSFQQLAQAYRRVDRCPLGAVGLAGTTLAIDRHLTARLLGFSDVLDNARLGRDAYYQAELVFALTMAMTLLNDLCTDLHLYSSVEFATVELDDALCSTSSVFPHKKNPYALETVKTKAAEAQGWVVSALAVFRNEGTGDTNGRNVAFIDDACDTTAAMMRLTAEIVRGVTVREARCEELLSRAWVTTNRLGNVLLTDHHLDYRSAHSVVGRLVKNCLDNGVAKPNVTVEMLHEAVAEMGMEPIDMTQEDLVAALSHTEFINNSISHGSIGPEQVERLLVKATRRHYKSLAWVDETTRRLKVADSELDAAAKQFCQSASP</sequence>
<dbReference type="AlphaFoldDB" id="A0A545VW46"/>
<evidence type="ECO:0000313" key="5">
    <source>
        <dbReference type="EMBL" id="TQV94067.1"/>
    </source>
</evidence>
<evidence type="ECO:0000256" key="1">
    <source>
        <dbReference type="ARBA" id="ARBA00010755"/>
    </source>
</evidence>
<dbReference type="InterPro" id="IPR008948">
    <property type="entry name" value="L-Aspartase-like"/>
</dbReference>
<reference evidence="5 6" key="1">
    <citation type="journal article" date="2019" name="Appl. Microbiol. Biotechnol.">
        <title>Genome sequence of Isaria javanica and comparative genome analysis insights into family S53 peptidase evolution in fungal entomopathogens.</title>
        <authorList>
            <person name="Lin R."/>
            <person name="Zhang X."/>
            <person name="Xin B."/>
            <person name="Zou M."/>
            <person name="Gao Y."/>
            <person name="Qin F."/>
            <person name="Hu Q."/>
            <person name="Xie B."/>
            <person name="Cheng X."/>
        </authorList>
    </citation>
    <scope>NUCLEOTIDE SEQUENCE [LARGE SCALE GENOMIC DNA]</scope>
    <source>
        <strain evidence="5 6">IJ1G</strain>
    </source>
</reference>
<dbReference type="PRINTS" id="PR00145">
    <property type="entry name" value="ARGSUCLYASE"/>
</dbReference>
<feature type="domain" description="Fumarate lyase N-terminal" evidence="3">
    <location>
        <begin position="54"/>
        <end position="309"/>
    </location>
</feature>
<dbReference type="GO" id="GO:0004056">
    <property type="term" value="F:argininosuccinate lyase activity"/>
    <property type="evidence" value="ECO:0007669"/>
    <property type="project" value="InterPro"/>
</dbReference>
<dbReference type="InterPro" id="IPR022761">
    <property type="entry name" value="Fumarate_lyase_N"/>
</dbReference>
<dbReference type="InterPro" id="IPR024083">
    <property type="entry name" value="Fumarase/histidase_N"/>
</dbReference>
<evidence type="ECO:0000256" key="2">
    <source>
        <dbReference type="ARBA" id="ARBA00032749"/>
    </source>
</evidence>
<proteinExistence type="inferred from homology"/>